<evidence type="ECO:0008006" key="3">
    <source>
        <dbReference type="Google" id="ProtNLM"/>
    </source>
</evidence>
<dbReference type="Pfam" id="PF07845">
    <property type="entry name" value="DUF1636"/>
    <property type="match status" value="1"/>
</dbReference>
<keyword evidence="2" id="KW-1185">Reference proteome</keyword>
<protein>
    <recommendedName>
        <fullName evidence="3">Metal-binding protein</fullName>
    </recommendedName>
</protein>
<accession>A0A1Z4LMU6</accession>
<dbReference type="EMBL" id="AP018227">
    <property type="protein sequence ID" value="BAY82552.1"/>
    <property type="molecule type" value="Genomic_DNA"/>
</dbReference>
<dbReference type="InterPro" id="IPR036249">
    <property type="entry name" value="Thioredoxin-like_sf"/>
</dbReference>
<dbReference type="InterPro" id="IPR012863">
    <property type="entry name" value="DUF1636"/>
</dbReference>
<name>A0A1Z4LMU6_9CYAN</name>
<dbReference type="AlphaFoldDB" id="A0A1Z4LMU6"/>
<gene>
    <name evidence="1" type="ORF">NIES267_20330</name>
</gene>
<dbReference type="Proteomes" id="UP000218418">
    <property type="component" value="Chromosome"/>
</dbReference>
<evidence type="ECO:0000313" key="1">
    <source>
        <dbReference type="EMBL" id="BAY82552.1"/>
    </source>
</evidence>
<sequence length="130" mass="14251">MDNQHTILVCSSCASTWQDGKRIGISGGEKLLKELEEKHQDWALSKEFTVKSVECMSACSHSCAVAFAASGKMTYLFGNLNHDSEALPETSSAVLECASLYYEKSDGQMAWSERPQAMKKGVLARIPSLQ</sequence>
<dbReference type="Gene3D" id="3.40.30.10">
    <property type="entry name" value="Glutaredoxin"/>
    <property type="match status" value="1"/>
</dbReference>
<dbReference type="OrthoDB" id="424426at2"/>
<organism evidence="1 2">
    <name type="scientific">Calothrix parasitica NIES-267</name>
    <dbReference type="NCBI Taxonomy" id="1973488"/>
    <lineage>
        <taxon>Bacteria</taxon>
        <taxon>Bacillati</taxon>
        <taxon>Cyanobacteriota</taxon>
        <taxon>Cyanophyceae</taxon>
        <taxon>Nostocales</taxon>
        <taxon>Calotrichaceae</taxon>
        <taxon>Calothrix</taxon>
    </lineage>
</organism>
<proteinExistence type="predicted"/>
<reference evidence="1 2" key="1">
    <citation type="submission" date="2017-06" db="EMBL/GenBank/DDBJ databases">
        <title>Genome sequencing of cyanobaciteial culture collection at National Institute for Environmental Studies (NIES).</title>
        <authorList>
            <person name="Hirose Y."/>
            <person name="Shimura Y."/>
            <person name="Fujisawa T."/>
            <person name="Nakamura Y."/>
            <person name="Kawachi M."/>
        </authorList>
    </citation>
    <scope>NUCLEOTIDE SEQUENCE [LARGE SCALE GENOMIC DNA]</scope>
    <source>
        <strain evidence="1 2">NIES-267</strain>
    </source>
</reference>
<dbReference type="SUPFAM" id="SSF52833">
    <property type="entry name" value="Thioredoxin-like"/>
    <property type="match status" value="1"/>
</dbReference>
<evidence type="ECO:0000313" key="2">
    <source>
        <dbReference type="Proteomes" id="UP000218418"/>
    </source>
</evidence>